<feature type="domain" description="Histidine kinase" evidence="5">
    <location>
        <begin position="176"/>
        <end position="407"/>
    </location>
</feature>
<dbReference type="RefSeq" id="WP_171625673.1">
    <property type="nucleotide sequence ID" value="NZ_JABBPG010000003.1"/>
</dbReference>
<comment type="caution">
    <text evidence="7">The sequence shown here is derived from an EMBL/GenBank/DDBJ whole genome shotgun (WGS) entry which is preliminary data.</text>
</comment>
<keyword evidence="7" id="KW-0418">Kinase</keyword>
<dbReference type="SMART" id="SM00387">
    <property type="entry name" value="HATPase_c"/>
    <property type="match status" value="1"/>
</dbReference>
<evidence type="ECO:0000259" key="6">
    <source>
        <dbReference type="PROSITE" id="PS50110"/>
    </source>
</evidence>
<evidence type="ECO:0000256" key="4">
    <source>
        <dbReference type="PROSITE-ProRule" id="PRU00169"/>
    </source>
</evidence>
<dbReference type="InterPro" id="IPR001789">
    <property type="entry name" value="Sig_transdc_resp-reg_receiver"/>
</dbReference>
<accession>A0A849VBB9</accession>
<dbReference type="CDD" id="cd19920">
    <property type="entry name" value="REC_PA4781-like"/>
    <property type="match status" value="1"/>
</dbReference>
<dbReference type="SUPFAM" id="SSF55874">
    <property type="entry name" value="ATPase domain of HSP90 chaperone/DNA topoisomerase II/histidine kinase"/>
    <property type="match status" value="1"/>
</dbReference>
<dbReference type="InterPro" id="IPR036890">
    <property type="entry name" value="HATPase_C_sf"/>
</dbReference>
<keyword evidence="7" id="KW-0808">Transferase</keyword>
<feature type="domain" description="Response regulatory" evidence="6">
    <location>
        <begin position="11"/>
        <end position="127"/>
    </location>
</feature>
<dbReference type="EC" id="2.7.13.3" evidence="2"/>
<dbReference type="EMBL" id="JABBPG010000003">
    <property type="protein sequence ID" value="NOU50586.1"/>
    <property type="molecule type" value="Genomic_DNA"/>
</dbReference>
<evidence type="ECO:0000256" key="1">
    <source>
        <dbReference type="ARBA" id="ARBA00000085"/>
    </source>
</evidence>
<dbReference type="SUPFAM" id="SSF52172">
    <property type="entry name" value="CheY-like"/>
    <property type="match status" value="1"/>
</dbReference>
<dbReference type="CDD" id="cd00075">
    <property type="entry name" value="HATPase"/>
    <property type="match status" value="1"/>
</dbReference>
<dbReference type="Gene3D" id="3.30.565.10">
    <property type="entry name" value="Histidine kinase-like ATPase, C-terminal domain"/>
    <property type="match status" value="1"/>
</dbReference>
<dbReference type="PROSITE" id="PS50110">
    <property type="entry name" value="RESPONSE_REGULATORY"/>
    <property type="match status" value="1"/>
</dbReference>
<dbReference type="InterPro" id="IPR036097">
    <property type="entry name" value="HisK_dim/P_sf"/>
</dbReference>
<dbReference type="Gene3D" id="3.40.50.2300">
    <property type="match status" value="1"/>
</dbReference>
<keyword evidence="3 4" id="KW-0597">Phosphoprotein</keyword>
<dbReference type="Pfam" id="PF02518">
    <property type="entry name" value="HATPase_c"/>
    <property type="match status" value="1"/>
</dbReference>
<dbReference type="SMART" id="SM00448">
    <property type="entry name" value="REC"/>
    <property type="match status" value="1"/>
</dbReference>
<dbReference type="PRINTS" id="PR00344">
    <property type="entry name" value="BCTRLSENSOR"/>
</dbReference>
<evidence type="ECO:0000313" key="8">
    <source>
        <dbReference type="Proteomes" id="UP000586305"/>
    </source>
</evidence>
<dbReference type="PANTHER" id="PTHR43547:SF2">
    <property type="entry name" value="HYBRID SIGNAL TRANSDUCTION HISTIDINE KINASE C"/>
    <property type="match status" value="1"/>
</dbReference>
<feature type="modified residue" description="4-aspartylphosphate" evidence="4">
    <location>
        <position position="60"/>
    </location>
</feature>
<evidence type="ECO:0000259" key="5">
    <source>
        <dbReference type="PROSITE" id="PS50109"/>
    </source>
</evidence>
<dbReference type="Gene3D" id="1.10.287.130">
    <property type="match status" value="1"/>
</dbReference>
<comment type="catalytic activity">
    <reaction evidence="1">
        <text>ATP + protein L-histidine = ADP + protein N-phospho-L-histidine.</text>
        <dbReference type="EC" id="2.7.13.3"/>
    </reaction>
</comment>
<evidence type="ECO:0000313" key="7">
    <source>
        <dbReference type="EMBL" id="NOU50586.1"/>
    </source>
</evidence>
<name>A0A849VBB9_9GAMM</name>
<dbReference type="GO" id="GO:0000155">
    <property type="term" value="F:phosphorelay sensor kinase activity"/>
    <property type="evidence" value="ECO:0007669"/>
    <property type="project" value="InterPro"/>
</dbReference>
<evidence type="ECO:0000256" key="2">
    <source>
        <dbReference type="ARBA" id="ARBA00012438"/>
    </source>
</evidence>
<sequence length="417" mass="45951">MNNLVSLNNCRILIVDDKAENLELLTSFLEAEGYEVAFATSGKEAINIATIFLPHLILLDVMMPGIDGFETCRRLKSLDKVKDVPVIFVTGKAELSDIVEAFSVGAVDYVTKPIRQEELLARVSTHLQLQALINLRDELIGTLRDKTLELEKLSKLKEQQLETSQQFSHIGEMVGELTHELGTPLSVISTAISHLDDKQKQINQHMQQQTLAKSELQSFIDNAAQSYDIVLSNLNNAMNLVNSFKHIVVGEFSGAVTECNLADYLNDIQRVLQPKLKRSPHNVNITCPDPLQITSDVGALSQVLINLINNALIHAFDDNRSGNIHIDVVQKEDKVVLKVSDDGKGIDGDKLEKIFDKYYSTRLGSGGSGLGLYIVKNLVENSLQGSVKVSSQLGKGSEFCITLPKHISTSSTNTRST</sequence>
<dbReference type="Proteomes" id="UP000586305">
    <property type="component" value="Unassembled WGS sequence"/>
</dbReference>
<dbReference type="InterPro" id="IPR005467">
    <property type="entry name" value="His_kinase_dom"/>
</dbReference>
<dbReference type="SUPFAM" id="SSF47384">
    <property type="entry name" value="Homodimeric domain of signal transducing histidine kinase"/>
    <property type="match status" value="1"/>
</dbReference>
<dbReference type="InterPro" id="IPR011006">
    <property type="entry name" value="CheY-like_superfamily"/>
</dbReference>
<dbReference type="PANTHER" id="PTHR43547">
    <property type="entry name" value="TWO-COMPONENT HISTIDINE KINASE"/>
    <property type="match status" value="1"/>
</dbReference>
<dbReference type="InterPro" id="IPR003594">
    <property type="entry name" value="HATPase_dom"/>
</dbReference>
<organism evidence="7 8">
    <name type="scientific">Pseudoalteromonas caenipelagi</name>
    <dbReference type="NCBI Taxonomy" id="2726988"/>
    <lineage>
        <taxon>Bacteria</taxon>
        <taxon>Pseudomonadati</taxon>
        <taxon>Pseudomonadota</taxon>
        <taxon>Gammaproteobacteria</taxon>
        <taxon>Alteromonadales</taxon>
        <taxon>Pseudoalteromonadaceae</taxon>
        <taxon>Pseudoalteromonas</taxon>
    </lineage>
</organism>
<reference evidence="7 8" key="1">
    <citation type="submission" date="2020-04" db="EMBL/GenBank/DDBJ databases">
        <title>Pseudoalteromonas caenipelagi sp. nov., isolated from a tidal flat.</title>
        <authorList>
            <person name="Park S."/>
            <person name="Yoon J.-H."/>
        </authorList>
    </citation>
    <scope>NUCLEOTIDE SEQUENCE [LARGE SCALE GENOMIC DNA]</scope>
    <source>
        <strain evidence="7 8">JBTF-M23</strain>
    </source>
</reference>
<evidence type="ECO:0000256" key="3">
    <source>
        <dbReference type="ARBA" id="ARBA00022553"/>
    </source>
</evidence>
<proteinExistence type="predicted"/>
<dbReference type="AlphaFoldDB" id="A0A849VBB9"/>
<dbReference type="InterPro" id="IPR004358">
    <property type="entry name" value="Sig_transdc_His_kin-like_C"/>
</dbReference>
<keyword evidence="8" id="KW-1185">Reference proteome</keyword>
<protein>
    <recommendedName>
        <fullName evidence="2">histidine kinase</fullName>
        <ecNumber evidence="2">2.7.13.3</ecNumber>
    </recommendedName>
</protein>
<dbReference type="PROSITE" id="PS50109">
    <property type="entry name" value="HIS_KIN"/>
    <property type="match status" value="1"/>
</dbReference>
<gene>
    <name evidence="7" type="ORF">HG263_08530</name>
</gene>
<dbReference type="Pfam" id="PF00072">
    <property type="entry name" value="Response_reg"/>
    <property type="match status" value="1"/>
</dbReference>